<dbReference type="InterPro" id="IPR014026">
    <property type="entry name" value="UDP-Glc/GDP-Man_DH_dimer"/>
</dbReference>
<dbReference type="SUPFAM" id="SSF52413">
    <property type="entry name" value="UDP-glucose/GDP-mannose dehydrogenase C-terminal domain"/>
    <property type="match status" value="1"/>
</dbReference>
<feature type="binding site" evidence="11">
    <location>
        <position position="30"/>
    </location>
    <ligand>
        <name>NAD(+)</name>
        <dbReference type="ChEBI" id="CHEBI:57540"/>
    </ligand>
</feature>
<feature type="binding site" evidence="10">
    <location>
        <position position="263"/>
    </location>
    <ligand>
        <name>substrate</name>
    </ligand>
</feature>
<dbReference type="InterPro" id="IPR017476">
    <property type="entry name" value="UDP-Glc/GDP-Man"/>
</dbReference>
<dbReference type="Pfam" id="PF00984">
    <property type="entry name" value="UDPG_MGDP_dh"/>
    <property type="match status" value="1"/>
</dbReference>
<dbReference type="InterPro" id="IPR036220">
    <property type="entry name" value="UDP-Glc/GDP-Man_DH_C_sf"/>
</dbReference>
<dbReference type="Pfam" id="PF03721">
    <property type="entry name" value="UDPG_MGDP_dh_N"/>
    <property type="match status" value="1"/>
</dbReference>
<accession>A0A451DJG0</accession>
<protein>
    <recommendedName>
        <fullName evidence="4 8">UDP-glucose 6-dehydrogenase</fullName>
        <ecNumber evidence="3 8">1.1.1.22</ecNumber>
    </recommendedName>
</protein>
<feature type="active site" description="Nucleophile" evidence="9">
    <location>
        <position position="266"/>
    </location>
</feature>
<name>A0A451DJG0_9GAMM</name>
<dbReference type="KEGG" id="ehd:ERCIPSTX3056_201"/>
<dbReference type="GO" id="GO:0006065">
    <property type="term" value="P:UDP-glucuronate biosynthetic process"/>
    <property type="evidence" value="ECO:0007669"/>
    <property type="project" value="UniProtKB-UniPathway"/>
</dbReference>
<dbReference type="GO" id="GO:0003979">
    <property type="term" value="F:UDP-glucose 6-dehydrogenase activity"/>
    <property type="evidence" value="ECO:0007669"/>
    <property type="project" value="UniProtKB-EC"/>
</dbReference>
<dbReference type="Gene3D" id="3.40.50.720">
    <property type="entry name" value="NAD(P)-binding Rossmann-like Domain"/>
    <property type="match status" value="2"/>
</dbReference>
<evidence type="ECO:0000256" key="1">
    <source>
        <dbReference type="ARBA" id="ARBA00004701"/>
    </source>
</evidence>
<dbReference type="RefSeq" id="WP_072666111.1">
    <property type="nucleotide sequence ID" value="NZ_LR217725.1"/>
</dbReference>
<evidence type="ECO:0000256" key="11">
    <source>
        <dbReference type="PIRSR" id="PIRSR500134-3"/>
    </source>
</evidence>
<dbReference type="InterPro" id="IPR014027">
    <property type="entry name" value="UDP-Glc/GDP-Man_DH_C"/>
</dbReference>
<keyword evidence="6 8" id="KW-0520">NAD</keyword>
<evidence type="ECO:0000256" key="2">
    <source>
        <dbReference type="ARBA" id="ARBA00006601"/>
    </source>
</evidence>
<evidence type="ECO:0000256" key="4">
    <source>
        <dbReference type="ARBA" id="ARBA00015132"/>
    </source>
</evidence>
<evidence type="ECO:0000256" key="3">
    <source>
        <dbReference type="ARBA" id="ARBA00012954"/>
    </source>
</evidence>
<dbReference type="NCBIfam" id="TIGR03026">
    <property type="entry name" value="NDP-sugDHase"/>
    <property type="match status" value="1"/>
</dbReference>
<dbReference type="Pfam" id="PF03720">
    <property type="entry name" value="UDPG_MGDP_dh_C"/>
    <property type="match status" value="1"/>
</dbReference>
<feature type="binding site" evidence="11">
    <location>
        <position position="334"/>
    </location>
    <ligand>
        <name>NAD(+)</name>
        <dbReference type="ChEBI" id="CHEBI:57540"/>
    </ligand>
</feature>
<dbReference type="GO" id="GO:0051287">
    <property type="term" value="F:NAD binding"/>
    <property type="evidence" value="ECO:0007669"/>
    <property type="project" value="InterPro"/>
</dbReference>
<feature type="binding site" evidence="10">
    <location>
        <position position="327"/>
    </location>
    <ligand>
        <name>substrate</name>
    </ligand>
</feature>
<dbReference type="PIRSF" id="PIRSF500134">
    <property type="entry name" value="UDPglc_DH_bac"/>
    <property type="match status" value="1"/>
</dbReference>
<evidence type="ECO:0000256" key="6">
    <source>
        <dbReference type="ARBA" id="ARBA00023027"/>
    </source>
</evidence>
<gene>
    <name evidence="13" type="primary">ugd</name>
    <name evidence="13" type="ORF">ERCIPSTX3056_201</name>
</gene>
<dbReference type="InterPro" id="IPR008927">
    <property type="entry name" value="6-PGluconate_DH-like_C_sf"/>
</dbReference>
<feature type="binding site" evidence="11">
    <location>
        <position position="158"/>
    </location>
    <ligand>
        <name>NAD(+)</name>
        <dbReference type="ChEBI" id="CHEBI:57540"/>
    </ligand>
</feature>
<feature type="binding site" evidence="10">
    <location>
        <position position="210"/>
    </location>
    <ligand>
        <name>substrate</name>
    </ligand>
</feature>
<keyword evidence="5 8" id="KW-0560">Oxidoreductase</keyword>
<dbReference type="EC" id="1.1.1.22" evidence="3 8"/>
<feature type="binding site" evidence="10">
    <location>
        <begin position="255"/>
        <end position="259"/>
    </location>
    <ligand>
        <name>substrate</name>
    </ligand>
</feature>
<evidence type="ECO:0000256" key="7">
    <source>
        <dbReference type="ARBA" id="ARBA00047473"/>
    </source>
</evidence>
<dbReference type="InterPro" id="IPR028357">
    <property type="entry name" value="UDPglc_DH_bac"/>
</dbReference>
<comment type="catalytic activity">
    <reaction evidence="7 8">
        <text>UDP-alpha-D-glucose + 2 NAD(+) + H2O = UDP-alpha-D-glucuronate + 2 NADH + 3 H(+)</text>
        <dbReference type="Rhea" id="RHEA:23596"/>
        <dbReference type="ChEBI" id="CHEBI:15377"/>
        <dbReference type="ChEBI" id="CHEBI:15378"/>
        <dbReference type="ChEBI" id="CHEBI:57540"/>
        <dbReference type="ChEBI" id="CHEBI:57945"/>
        <dbReference type="ChEBI" id="CHEBI:58052"/>
        <dbReference type="ChEBI" id="CHEBI:58885"/>
        <dbReference type="EC" id="1.1.1.22"/>
    </reaction>
</comment>
<sequence length="457" mass="51554">MNITVFGIGYVGLVKAAILAEVGHDVLCIDIDTIKIKRLKQGKIPIFEPGLTPLIVKNYEAGRLQFSSYAEEGVHHGLIQVITVDTPSAADGSPDCTNVFSVAHMISRYMNNYKIILNKSTVPIGTTEDIRCLIKKTLEQRGIKLTYDVVFSPEFLKEGTAVTDCMNPERIIIGASNTSPLKFLYELYQPFNQHHNRILLMDIRSAELTKYTANCMLATKISFMNEVANLAELLGADIEKVRQGIGSDSRIGHSFIYPGCGYGGSCLPKDVRALIQIAKKLGYDPCLLKAVEDVNEIQKYKLLTFIKHHYKNDLKGKTFALWGLSFKPNTNDIREASSRVIIEALWKFGATIRAYDPEAISEIKRIYGFRNDLKLMANKELTLQHADSLIICTEWKDFRMPDFNLIRNILKEPVIFDGRNLYNPEHMKQLGFIYYAIGRGESIRKSLDTVLDSNKNN</sequence>
<dbReference type="Proteomes" id="UP000294462">
    <property type="component" value="Chromosome"/>
</dbReference>
<feature type="binding site" evidence="11">
    <location>
        <position position="121"/>
    </location>
    <ligand>
        <name>NAD(+)</name>
        <dbReference type="ChEBI" id="CHEBI:57540"/>
    </ligand>
</feature>
<dbReference type="InterPro" id="IPR001732">
    <property type="entry name" value="UDP-Glc/GDP-Man_DH_N"/>
</dbReference>
<feature type="binding site" evidence="11">
    <location>
        <position position="35"/>
    </location>
    <ligand>
        <name>NAD(+)</name>
        <dbReference type="ChEBI" id="CHEBI:57540"/>
    </ligand>
</feature>
<dbReference type="SUPFAM" id="SSF51735">
    <property type="entry name" value="NAD(P)-binding Rossmann-fold domains"/>
    <property type="match status" value="1"/>
</dbReference>
<dbReference type="InterPro" id="IPR036291">
    <property type="entry name" value="NAD(P)-bd_dom_sf"/>
</dbReference>
<dbReference type="GO" id="GO:0000271">
    <property type="term" value="P:polysaccharide biosynthetic process"/>
    <property type="evidence" value="ECO:0007669"/>
    <property type="project" value="InterPro"/>
</dbReference>
<evidence type="ECO:0000256" key="5">
    <source>
        <dbReference type="ARBA" id="ARBA00023002"/>
    </source>
</evidence>
<dbReference type="SMART" id="SM00984">
    <property type="entry name" value="UDPG_MGDP_dh_C"/>
    <property type="match status" value="1"/>
</dbReference>
<dbReference type="PANTHER" id="PTHR43750">
    <property type="entry name" value="UDP-GLUCOSE 6-DEHYDROGENASE TUAD"/>
    <property type="match status" value="1"/>
</dbReference>
<comment type="pathway">
    <text evidence="1">Nucleotide-sugar biosynthesis; UDP-alpha-D-glucuronate biosynthesis; UDP-alpha-D-glucuronate from UDP-alpha-D-glucose: step 1/1.</text>
</comment>
<evidence type="ECO:0000313" key="13">
    <source>
        <dbReference type="EMBL" id="VFP86769.1"/>
    </source>
</evidence>
<feature type="binding site" evidence="11">
    <location>
        <position position="269"/>
    </location>
    <ligand>
        <name>NAD(+)</name>
        <dbReference type="ChEBI" id="CHEBI:57540"/>
    </ligand>
</feature>
<feature type="binding site" evidence="11">
    <location>
        <position position="86"/>
    </location>
    <ligand>
        <name>NAD(+)</name>
        <dbReference type="ChEBI" id="CHEBI:57540"/>
    </ligand>
</feature>
<comment type="similarity">
    <text evidence="2 8">Belongs to the UDP-glucose/GDP-mannose dehydrogenase family.</text>
</comment>
<dbReference type="UniPathway" id="UPA00038">
    <property type="reaction ID" value="UER00491"/>
</dbReference>
<feature type="binding site" evidence="10">
    <location>
        <begin position="155"/>
        <end position="158"/>
    </location>
    <ligand>
        <name>substrate</name>
    </ligand>
</feature>
<evidence type="ECO:0000313" key="14">
    <source>
        <dbReference type="Proteomes" id="UP000294462"/>
    </source>
</evidence>
<evidence type="ECO:0000259" key="12">
    <source>
        <dbReference type="SMART" id="SM00984"/>
    </source>
</evidence>
<organism evidence="13 14">
    <name type="scientific">Candidatus Erwinia haradaeae</name>
    <dbReference type="NCBI Taxonomy" id="1922217"/>
    <lineage>
        <taxon>Bacteria</taxon>
        <taxon>Pseudomonadati</taxon>
        <taxon>Pseudomonadota</taxon>
        <taxon>Gammaproteobacteria</taxon>
        <taxon>Enterobacterales</taxon>
        <taxon>Erwiniaceae</taxon>
        <taxon>Erwinia</taxon>
    </lineage>
</organism>
<evidence type="ECO:0000256" key="9">
    <source>
        <dbReference type="PIRSR" id="PIRSR500134-1"/>
    </source>
</evidence>
<dbReference type="PIRSF" id="PIRSF000124">
    <property type="entry name" value="UDPglc_GDPman_dh"/>
    <property type="match status" value="1"/>
</dbReference>
<dbReference type="SUPFAM" id="SSF48179">
    <property type="entry name" value="6-phosphogluconate dehydrogenase C-terminal domain-like"/>
    <property type="match status" value="1"/>
</dbReference>
<proteinExistence type="inferred from homology"/>
<dbReference type="AlphaFoldDB" id="A0A451DJG0"/>
<dbReference type="Gene3D" id="1.20.5.100">
    <property type="entry name" value="Cytochrome c1, transmembrane anchor, C-terminal"/>
    <property type="match status" value="1"/>
</dbReference>
<reference evidence="13 14" key="1">
    <citation type="submission" date="2019-02" db="EMBL/GenBank/DDBJ databases">
        <authorList>
            <person name="Manzano-Marin A."/>
            <person name="Manzano-Marin A."/>
        </authorList>
    </citation>
    <scope>NUCLEOTIDE SEQUENCE [LARGE SCALE GENOMIC DNA]</scope>
    <source>
        <strain evidence="13 14">ErCipseudotaxifoliae</strain>
    </source>
</reference>
<dbReference type="EMBL" id="LR217725">
    <property type="protein sequence ID" value="VFP86769.1"/>
    <property type="molecule type" value="Genomic_DNA"/>
</dbReference>
<evidence type="ECO:0000256" key="8">
    <source>
        <dbReference type="PIRNR" id="PIRNR000124"/>
    </source>
</evidence>
<evidence type="ECO:0000256" key="10">
    <source>
        <dbReference type="PIRSR" id="PIRSR500134-2"/>
    </source>
</evidence>
<feature type="domain" description="UDP-glucose/GDP-mannose dehydrogenase C-terminal" evidence="12">
    <location>
        <begin position="320"/>
        <end position="424"/>
    </location>
</feature>
<dbReference type="OrthoDB" id="9803238at2"/>
<dbReference type="PANTHER" id="PTHR43750:SF3">
    <property type="entry name" value="UDP-GLUCOSE 6-DEHYDROGENASE TUAD"/>
    <property type="match status" value="1"/>
</dbReference>
<keyword evidence="14" id="KW-1185">Reference proteome</keyword>